<accession>A0A9D4LJS5</accession>
<feature type="compositionally biased region" description="Polar residues" evidence="1">
    <location>
        <begin position="87"/>
        <end position="107"/>
    </location>
</feature>
<dbReference type="Proteomes" id="UP000828390">
    <property type="component" value="Unassembled WGS sequence"/>
</dbReference>
<reference evidence="2" key="1">
    <citation type="journal article" date="2019" name="bioRxiv">
        <title>The Genome of the Zebra Mussel, Dreissena polymorpha: A Resource for Invasive Species Research.</title>
        <authorList>
            <person name="McCartney M.A."/>
            <person name="Auch B."/>
            <person name="Kono T."/>
            <person name="Mallez S."/>
            <person name="Zhang Y."/>
            <person name="Obille A."/>
            <person name="Becker A."/>
            <person name="Abrahante J.E."/>
            <person name="Garbe J."/>
            <person name="Badalamenti J.P."/>
            <person name="Herman A."/>
            <person name="Mangelson H."/>
            <person name="Liachko I."/>
            <person name="Sullivan S."/>
            <person name="Sone E.D."/>
            <person name="Koren S."/>
            <person name="Silverstein K.A.T."/>
            <person name="Beckman K.B."/>
            <person name="Gohl D.M."/>
        </authorList>
    </citation>
    <scope>NUCLEOTIDE SEQUENCE</scope>
    <source>
        <strain evidence="2">Duluth1</strain>
        <tissue evidence="2">Whole animal</tissue>
    </source>
</reference>
<proteinExistence type="predicted"/>
<evidence type="ECO:0000256" key="1">
    <source>
        <dbReference type="SAM" id="MobiDB-lite"/>
    </source>
</evidence>
<organism evidence="2 3">
    <name type="scientific">Dreissena polymorpha</name>
    <name type="common">Zebra mussel</name>
    <name type="synonym">Mytilus polymorpha</name>
    <dbReference type="NCBI Taxonomy" id="45954"/>
    <lineage>
        <taxon>Eukaryota</taxon>
        <taxon>Metazoa</taxon>
        <taxon>Spiralia</taxon>
        <taxon>Lophotrochozoa</taxon>
        <taxon>Mollusca</taxon>
        <taxon>Bivalvia</taxon>
        <taxon>Autobranchia</taxon>
        <taxon>Heteroconchia</taxon>
        <taxon>Euheterodonta</taxon>
        <taxon>Imparidentia</taxon>
        <taxon>Neoheterodontei</taxon>
        <taxon>Myida</taxon>
        <taxon>Dreissenoidea</taxon>
        <taxon>Dreissenidae</taxon>
        <taxon>Dreissena</taxon>
    </lineage>
</organism>
<gene>
    <name evidence="2" type="ORF">DPMN_022925</name>
</gene>
<protein>
    <submittedName>
        <fullName evidence="2">Uncharacterized protein</fullName>
    </submittedName>
</protein>
<feature type="region of interest" description="Disordered" evidence="1">
    <location>
        <begin position="81"/>
        <end position="107"/>
    </location>
</feature>
<sequence>MASMAGGQQAGLGFDAGMGGGIGGLHSLGVGQNGGGVGGLDFGAPLGVGAGGHGGSAGLNSNAGQGGHGLNDLGLSRNGGHGANDIGLNSNSAMDSQGFNNRQNSGGRGANNNVDLASILASLVAIVSLGGQNWQNSAHGGLTGHL</sequence>
<dbReference type="EMBL" id="JAIWYP010000002">
    <property type="protein sequence ID" value="KAH3860032.1"/>
    <property type="molecule type" value="Genomic_DNA"/>
</dbReference>
<dbReference type="AlphaFoldDB" id="A0A9D4LJS5"/>
<evidence type="ECO:0000313" key="3">
    <source>
        <dbReference type="Proteomes" id="UP000828390"/>
    </source>
</evidence>
<keyword evidence="3" id="KW-1185">Reference proteome</keyword>
<evidence type="ECO:0000313" key="2">
    <source>
        <dbReference type="EMBL" id="KAH3860032.1"/>
    </source>
</evidence>
<reference evidence="2" key="2">
    <citation type="submission" date="2020-11" db="EMBL/GenBank/DDBJ databases">
        <authorList>
            <person name="McCartney M.A."/>
            <person name="Auch B."/>
            <person name="Kono T."/>
            <person name="Mallez S."/>
            <person name="Becker A."/>
            <person name="Gohl D.M."/>
            <person name="Silverstein K.A.T."/>
            <person name="Koren S."/>
            <person name="Bechman K.B."/>
            <person name="Herman A."/>
            <person name="Abrahante J.E."/>
            <person name="Garbe J."/>
        </authorList>
    </citation>
    <scope>NUCLEOTIDE SEQUENCE</scope>
    <source>
        <strain evidence="2">Duluth1</strain>
        <tissue evidence="2">Whole animal</tissue>
    </source>
</reference>
<comment type="caution">
    <text evidence="2">The sequence shown here is derived from an EMBL/GenBank/DDBJ whole genome shotgun (WGS) entry which is preliminary data.</text>
</comment>
<name>A0A9D4LJS5_DREPO</name>